<reference evidence="9 10" key="1">
    <citation type="submission" date="2017-01" db="EMBL/GenBank/DDBJ databases">
        <title>Draft genome sequence of Diplodia seriata F98.1, a fungal species involved in grapevine trunk diseases.</title>
        <authorList>
            <person name="Robert-Siegwald G."/>
            <person name="Vallet J."/>
            <person name="Abou-Mansour E."/>
            <person name="Xu J."/>
            <person name="Rey P."/>
            <person name="Bertsch C."/>
            <person name="Rego C."/>
            <person name="Larignon P."/>
            <person name="Fontaine F."/>
            <person name="Lebrun M.-H."/>
        </authorList>
    </citation>
    <scope>NUCLEOTIDE SEQUENCE [LARGE SCALE GENOMIC DNA]</scope>
    <source>
        <strain evidence="9 10">F98.1</strain>
    </source>
</reference>
<dbReference type="GO" id="GO:0016042">
    <property type="term" value="P:lipid catabolic process"/>
    <property type="evidence" value="ECO:0007669"/>
    <property type="project" value="UniProtKB-KW"/>
</dbReference>
<dbReference type="Pfam" id="PF01734">
    <property type="entry name" value="Patatin"/>
    <property type="match status" value="1"/>
</dbReference>
<dbReference type="GO" id="GO:0004806">
    <property type="term" value="F:triacylglycerol lipase activity"/>
    <property type="evidence" value="ECO:0007669"/>
    <property type="project" value="InterPro"/>
</dbReference>
<keyword evidence="2 6" id="KW-0378">Hydrolase</keyword>
<dbReference type="EMBL" id="MSZU01000075">
    <property type="protein sequence ID" value="OMP88451.1"/>
    <property type="molecule type" value="Genomic_DNA"/>
</dbReference>
<evidence type="ECO:0000256" key="3">
    <source>
        <dbReference type="ARBA" id="ARBA00022963"/>
    </source>
</evidence>
<accession>A0A1S8BLR6</accession>
<evidence type="ECO:0000259" key="8">
    <source>
        <dbReference type="PROSITE" id="PS51635"/>
    </source>
</evidence>
<dbReference type="InterPro" id="IPR021771">
    <property type="entry name" value="Triacylglycerol_lipase_N"/>
</dbReference>
<dbReference type="Gene3D" id="3.40.1090.10">
    <property type="entry name" value="Cytosolic phospholipase A2 catalytic domain"/>
    <property type="match status" value="1"/>
</dbReference>
<proteinExistence type="inferred from homology"/>
<dbReference type="InterPro" id="IPR016035">
    <property type="entry name" value="Acyl_Trfase/lysoPLipase"/>
</dbReference>
<dbReference type="GO" id="GO:0016020">
    <property type="term" value="C:membrane"/>
    <property type="evidence" value="ECO:0007669"/>
    <property type="project" value="UniProtKB-SubCell"/>
</dbReference>
<feature type="region of interest" description="Disordered" evidence="7">
    <location>
        <begin position="550"/>
        <end position="591"/>
    </location>
</feature>
<dbReference type="STRING" id="420778.A0A1S8BLR6"/>
<keyword evidence="3 6" id="KW-0442">Lipid degradation</keyword>
<keyword evidence="4 6" id="KW-0443">Lipid metabolism</keyword>
<evidence type="ECO:0000313" key="10">
    <source>
        <dbReference type="Proteomes" id="UP000190776"/>
    </source>
</evidence>
<feature type="transmembrane region" description="Helical" evidence="6">
    <location>
        <begin position="613"/>
        <end position="635"/>
    </location>
</feature>
<evidence type="ECO:0000256" key="6">
    <source>
        <dbReference type="RuleBase" id="RU362055"/>
    </source>
</evidence>
<comment type="caution">
    <text evidence="9">The sequence shown here is derived from an EMBL/GenBank/DDBJ whole genome shotgun (WGS) entry which is preliminary data.</text>
</comment>
<feature type="domain" description="PNPLA" evidence="8">
    <location>
        <begin position="166"/>
        <end position="361"/>
    </location>
</feature>
<feature type="compositionally biased region" description="Low complexity" evidence="7">
    <location>
        <begin position="562"/>
        <end position="573"/>
    </location>
</feature>
<comment type="function">
    <text evidence="6">Lipid hydrolase.</text>
</comment>
<comment type="subcellular location">
    <subcellularLocation>
        <location evidence="6">Membrane</location>
        <topology evidence="6">Single-pass membrane protein</topology>
    </subcellularLocation>
</comment>
<dbReference type="Proteomes" id="UP000190776">
    <property type="component" value="Unassembled WGS sequence"/>
</dbReference>
<protein>
    <recommendedName>
        <fullName evidence="6">Patatin-like phospholipase domain-containing protein</fullName>
        <ecNumber evidence="6">3.1.1.-</ecNumber>
    </recommendedName>
</protein>
<dbReference type="PROSITE" id="PS51635">
    <property type="entry name" value="PNPLA"/>
    <property type="match status" value="1"/>
</dbReference>
<evidence type="ECO:0000313" key="9">
    <source>
        <dbReference type="EMBL" id="OMP88451.1"/>
    </source>
</evidence>
<evidence type="ECO:0000256" key="7">
    <source>
        <dbReference type="SAM" id="MobiDB-lite"/>
    </source>
</evidence>
<keyword evidence="6" id="KW-0812">Transmembrane</keyword>
<feature type="transmembrane region" description="Helical" evidence="6">
    <location>
        <begin position="647"/>
        <end position="666"/>
    </location>
</feature>
<sequence>MANVVKRLYAWWRAKSPRDALLETLADARIFEEWEASAYQLDEVLGYDLWRQNPTSKYYDYRLIYERLQAIIEAREEDDILGLVNLLRSGLVRNLGNITAPRLFNRAYAGTKLLIEDYITQVALAIEYVTTYPTTPGTSNHDFGLTNQAKLDVLHDTRQAFGRSALVLQGGAIFGLCHLGVVKALHLRGLLPRIIAGTATGALIAALVCVHTEDEVLEFLTGDGIDVTAFARNKIGDREKQEVWETYLQEGSWWGATLLRRLIRLVREGYLLDARALEECVRTNVGDMTFDEAYAKTKRVLNITVSTTSGGVPNLLNYLTAPNVLIWSAAIASNASSSTAAHPVVLLCKDETGRVVPWASAQEATFRPWTHAQYSQSPNDRESPLHRIAELFNVNHFIVSQARPYIAPFLRSDLHHPNPRQDGKWRFSMPILRLVVLEVQHRLNQLDSVGLLPPGIRRFLLDENVPGASLTLVPELTPRDFWRLLEYPTRESLEYWILRGERSVWPAVGALKVRCAIEVELDRGYQLVRRRKPMDVVQSHGPVVAVGNSQAQAQHGGGGHAGQQQQQQQQQHQNGGGGGGGGGAVGGQMVANGGGGGGGGGRFGTPPLVVDTVMFSTLFVFAYASSNVMSPTFVLTHSSSALASKRYGFLFFFFFCVLHTFTLFFFSSSMVAEREGVFFILLPPFSKLLRGVRGRYHYYASSSSSSPPPWGMSTSM</sequence>
<dbReference type="EC" id="3.1.1.-" evidence="6"/>
<comment type="caution">
    <text evidence="5 6">Lacks conserved residue(s) required for the propagation of feature annotation.</text>
</comment>
<evidence type="ECO:0000256" key="4">
    <source>
        <dbReference type="ARBA" id="ARBA00023098"/>
    </source>
</evidence>
<evidence type="ECO:0000256" key="5">
    <source>
        <dbReference type="PROSITE-ProRule" id="PRU01161"/>
    </source>
</evidence>
<dbReference type="GO" id="GO:0006641">
    <property type="term" value="P:triglyceride metabolic process"/>
    <property type="evidence" value="ECO:0007669"/>
    <property type="project" value="UniProtKB-ARBA"/>
</dbReference>
<dbReference type="SUPFAM" id="SSF52151">
    <property type="entry name" value="FabD/lysophospholipase-like"/>
    <property type="match status" value="1"/>
</dbReference>
<name>A0A1S8BLR6_9PEZI</name>
<dbReference type="PANTHER" id="PTHR14226:SF44">
    <property type="entry name" value="TRIACYLGLYCEROL LIPASE 3"/>
    <property type="match status" value="1"/>
</dbReference>
<dbReference type="InterPro" id="IPR002641">
    <property type="entry name" value="PNPLA_dom"/>
</dbReference>
<dbReference type="InterPro" id="IPR050301">
    <property type="entry name" value="NTE"/>
</dbReference>
<comment type="similarity">
    <text evidence="6">Belongs to the PLPL family.</text>
</comment>
<evidence type="ECO:0000256" key="1">
    <source>
        <dbReference type="ARBA" id="ARBA00002682"/>
    </source>
</evidence>
<comment type="function">
    <text evidence="1">Probable lipid hydrolase.</text>
</comment>
<evidence type="ECO:0000256" key="2">
    <source>
        <dbReference type="ARBA" id="ARBA00022801"/>
    </source>
</evidence>
<dbReference type="AlphaFoldDB" id="A0A1S8BLR6"/>
<dbReference type="Pfam" id="PF11815">
    <property type="entry name" value="DUF3336"/>
    <property type="match status" value="1"/>
</dbReference>
<keyword evidence="6" id="KW-0472">Membrane</keyword>
<gene>
    <name evidence="9" type="ORF">BK809_0003208</name>
</gene>
<feature type="compositionally biased region" description="Gly residues" evidence="7">
    <location>
        <begin position="574"/>
        <end position="591"/>
    </location>
</feature>
<organism evidence="9 10">
    <name type="scientific">Diplodia seriata</name>
    <dbReference type="NCBI Taxonomy" id="420778"/>
    <lineage>
        <taxon>Eukaryota</taxon>
        <taxon>Fungi</taxon>
        <taxon>Dikarya</taxon>
        <taxon>Ascomycota</taxon>
        <taxon>Pezizomycotina</taxon>
        <taxon>Dothideomycetes</taxon>
        <taxon>Dothideomycetes incertae sedis</taxon>
        <taxon>Botryosphaeriales</taxon>
        <taxon>Botryosphaeriaceae</taxon>
        <taxon>Diplodia</taxon>
    </lineage>
</organism>
<dbReference type="CDD" id="cd07229">
    <property type="entry name" value="Pat_TGL3_like"/>
    <property type="match status" value="1"/>
</dbReference>
<dbReference type="OrthoDB" id="10049244at2759"/>
<keyword evidence="6" id="KW-1133">Transmembrane helix</keyword>
<dbReference type="PANTHER" id="PTHR14226">
    <property type="entry name" value="NEUROPATHY TARGET ESTERASE/SWISS CHEESE D.MELANOGASTER"/>
    <property type="match status" value="1"/>
</dbReference>